<comment type="similarity">
    <text evidence="1">Belongs to the LysR transcriptional regulatory family.</text>
</comment>
<dbReference type="KEGG" id="yca:F0T03_13515"/>
<dbReference type="Gene3D" id="1.10.10.10">
    <property type="entry name" value="Winged helix-like DNA-binding domain superfamily/Winged helix DNA-binding domain"/>
    <property type="match status" value="1"/>
</dbReference>
<accession>A0A857F0N9</accession>
<evidence type="ECO:0000256" key="2">
    <source>
        <dbReference type="ARBA" id="ARBA00022491"/>
    </source>
</evidence>
<dbReference type="InterPro" id="IPR005119">
    <property type="entry name" value="LysR_subst-bd"/>
</dbReference>
<dbReference type="Pfam" id="PF03466">
    <property type="entry name" value="LysR_substrate"/>
    <property type="match status" value="1"/>
</dbReference>
<keyword evidence="3" id="KW-0805">Transcription regulation</keyword>
<name>A0A857F0N9_9GAMM</name>
<dbReference type="Pfam" id="PF00126">
    <property type="entry name" value="HTH_1"/>
    <property type="match status" value="1"/>
</dbReference>
<protein>
    <submittedName>
        <fullName evidence="8">LysR family transcriptional regulator</fullName>
    </submittedName>
</protein>
<dbReference type="EMBL" id="CP043727">
    <property type="protein sequence ID" value="QHB33080.1"/>
    <property type="molecule type" value="Genomic_DNA"/>
</dbReference>
<sequence length="313" mass="34495">MLDRITSMNVFTRAARVGSISAAARTLNLSASMATKHLDALEAKLGVRLFQRSTRKLSLTEAGQQYLQALNRLLPELEEVENRLASLRVEATGILRLNAPLSFGARYIAPLIGEFHRQHPDVIVELGLNDRVVDLIEEGWDLTIRTGPLADSRLVSRQLADCRMVICAAPSYWHRAGTPQVPADLCHHNCLGSMISSIAGIDEWRFGSKLNHKVAVSGALRANNGDALLAAAVAGLGVIYEPEFIVADALTRGELERVELGSEPVLLGGIHLVYSTRQAFPAKMRVMTTFLVDAFREHCPWDTRKINSRQRPD</sequence>
<evidence type="ECO:0000256" key="4">
    <source>
        <dbReference type="ARBA" id="ARBA00023125"/>
    </source>
</evidence>
<keyword evidence="6" id="KW-0175">Coiled coil</keyword>
<dbReference type="Gene3D" id="3.40.190.290">
    <property type="match status" value="1"/>
</dbReference>
<dbReference type="AlphaFoldDB" id="A0A857F0N9"/>
<keyword evidence="4" id="KW-0238">DNA-binding</keyword>
<dbReference type="SUPFAM" id="SSF53850">
    <property type="entry name" value="Periplasmic binding protein-like II"/>
    <property type="match status" value="1"/>
</dbReference>
<dbReference type="GO" id="GO:0003700">
    <property type="term" value="F:DNA-binding transcription factor activity"/>
    <property type="evidence" value="ECO:0007669"/>
    <property type="project" value="InterPro"/>
</dbReference>
<evidence type="ECO:0000256" key="5">
    <source>
        <dbReference type="ARBA" id="ARBA00023163"/>
    </source>
</evidence>
<keyword evidence="2" id="KW-0678">Repressor</keyword>
<dbReference type="PANTHER" id="PTHR30537:SF5">
    <property type="entry name" value="HTH-TYPE TRANSCRIPTIONAL ACTIVATOR TTDR-RELATED"/>
    <property type="match status" value="1"/>
</dbReference>
<dbReference type="InterPro" id="IPR058163">
    <property type="entry name" value="LysR-type_TF_proteobact-type"/>
</dbReference>
<feature type="domain" description="HTH lysR-type" evidence="7">
    <location>
        <begin position="3"/>
        <end position="60"/>
    </location>
</feature>
<dbReference type="PANTHER" id="PTHR30537">
    <property type="entry name" value="HTH-TYPE TRANSCRIPTIONAL REGULATOR"/>
    <property type="match status" value="1"/>
</dbReference>
<dbReference type="PROSITE" id="PS50931">
    <property type="entry name" value="HTH_LYSR"/>
    <property type="match status" value="1"/>
</dbReference>
<organism evidence="8 9">
    <name type="scientific">Yersinia canariae</name>
    <dbReference type="NCBI Taxonomy" id="2607663"/>
    <lineage>
        <taxon>Bacteria</taxon>
        <taxon>Pseudomonadati</taxon>
        <taxon>Pseudomonadota</taxon>
        <taxon>Gammaproteobacteria</taxon>
        <taxon>Enterobacterales</taxon>
        <taxon>Yersiniaceae</taxon>
        <taxon>Yersinia</taxon>
    </lineage>
</organism>
<dbReference type="Proteomes" id="UP000464402">
    <property type="component" value="Chromosome"/>
</dbReference>
<dbReference type="InterPro" id="IPR036390">
    <property type="entry name" value="WH_DNA-bd_sf"/>
</dbReference>
<dbReference type="CDD" id="cd08422">
    <property type="entry name" value="PBP2_CrgA_like"/>
    <property type="match status" value="1"/>
</dbReference>
<reference evidence="9" key="1">
    <citation type="submission" date="2019-09" db="EMBL/GenBank/DDBJ databases">
        <title>Yersinia canariae sp. nov., isolated from a human yersiniosis case.</title>
        <authorList>
            <person name="Nguyen S.V."/>
            <person name="Greig D."/>
            <person name="Hurley D."/>
            <person name="Cao Y."/>
            <person name="McCabe E."/>
            <person name="Mitchell M."/>
            <person name="Jenkins C."/>
            <person name="Fanning S."/>
        </authorList>
    </citation>
    <scope>NUCLEOTIDE SEQUENCE [LARGE SCALE GENOMIC DNA]</scope>
    <source>
        <strain evidence="9">NCTC 14382</strain>
    </source>
</reference>
<evidence type="ECO:0000313" key="8">
    <source>
        <dbReference type="EMBL" id="QHB33080.1"/>
    </source>
</evidence>
<dbReference type="GO" id="GO:0006351">
    <property type="term" value="P:DNA-templated transcription"/>
    <property type="evidence" value="ECO:0007669"/>
    <property type="project" value="TreeGrafter"/>
</dbReference>
<gene>
    <name evidence="8" type="ORF">F0T03_13515</name>
</gene>
<evidence type="ECO:0000256" key="6">
    <source>
        <dbReference type="SAM" id="Coils"/>
    </source>
</evidence>
<evidence type="ECO:0000313" key="9">
    <source>
        <dbReference type="Proteomes" id="UP000464402"/>
    </source>
</evidence>
<keyword evidence="9" id="KW-1185">Reference proteome</keyword>
<dbReference type="InterPro" id="IPR036388">
    <property type="entry name" value="WH-like_DNA-bd_sf"/>
</dbReference>
<keyword evidence="5" id="KW-0804">Transcription</keyword>
<evidence type="ECO:0000259" key="7">
    <source>
        <dbReference type="PROSITE" id="PS50931"/>
    </source>
</evidence>
<dbReference type="InterPro" id="IPR000847">
    <property type="entry name" value="LysR_HTH_N"/>
</dbReference>
<dbReference type="GO" id="GO:0043565">
    <property type="term" value="F:sequence-specific DNA binding"/>
    <property type="evidence" value="ECO:0007669"/>
    <property type="project" value="TreeGrafter"/>
</dbReference>
<proteinExistence type="inferred from homology"/>
<evidence type="ECO:0000256" key="3">
    <source>
        <dbReference type="ARBA" id="ARBA00023015"/>
    </source>
</evidence>
<dbReference type="FunFam" id="1.10.10.10:FF:000001">
    <property type="entry name" value="LysR family transcriptional regulator"/>
    <property type="match status" value="1"/>
</dbReference>
<evidence type="ECO:0000256" key="1">
    <source>
        <dbReference type="ARBA" id="ARBA00009437"/>
    </source>
</evidence>
<dbReference type="SUPFAM" id="SSF46785">
    <property type="entry name" value="Winged helix' DNA-binding domain"/>
    <property type="match status" value="1"/>
</dbReference>
<feature type="coiled-coil region" evidence="6">
    <location>
        <begin position="70"/>
        <end position="97"/>
    </location>
</feature>